<evidence type="ECO:0000256" key="2">
    <source>
        <dbReference type="SAM" id="Phobius"/>
    </source>
</evidence>
<keyword evidence="2" id="KW-0812">Transmembrane</keyword>
<evidence type="ECO:0000313" key="4">
    <source>
        <dbReference type="Proteomes" id="UP000729357"/>
    </source>
</evidence>
<dbReference type="EMBL" id="JAHFXS010002582">
    <property type="protein sequence ID" value="KAG9971659.1"/>
    <property type="molecule type" value="Genomic_DNA"/>
</dbReference>
<feature type="compositionally biased region" description="Polar residues" evidence="1">
    <location>
        <begin position="45"/>
        <end position="54"/>
    </location>
</feature>
<proteinExistence type="predicted"/>
<feature type="non-terminal residue" evidence="3">
    <location>
        <position position="673"/>
    </location>
</feature>
<gene>
    <name evidence="3" type="ORF">KCU98_g13743</name>
</gene>
<feature type="compositionally biased region" description="Basic and acidic residues" evidence="1">
    <location>
        <begin position="582"/>
        <end position="594"/>
    </location>
</feature>
<reference evidence="3" key="2">
    <citation type="submission" date="2021-08" db="EMBL/GenBank/DDBJ databases">
        <authorList>
            <person name="Gostincar C."/>
            <person name="Sun X."/>
            <person name="Song Z."/>
            <person name="Gunde-Cimerman N."/>
        </authorList>
    </citation>
    <scope>NUCLEOTIDE SEQUENCE</scope>
    <source>
        <strain evidence="3">EXF-9298</strain>
    </source>
</reference>
<feature type="region of interest" description="Disordered" evidence="1">
    <location>
        <begin position="158"/>
        <end position="181"/>
    </location>
</feature>
<feature type="compositionally biased region" description="Basic and acidic residues" evidence="1">
    <location>
        <begin position="556"/>
        <end position="570"/>
    </location>
</feature>
<feature type="compositionally biased region" description="Polar residues" evidence="1">
    <location>
        <begin position="25"/>
        <end position="37"/>
    </location>
</feature>
<comment type="caution">
    <text evidence="3">The sequence shown here is derived from an EMBL/GenBank/DDBJ whole genome shotgun (WGS) entry which is preliminary data.</text>
</comment>
<organism evidence="3 4">
    <name type="scientific">Aureobasidium melanogenum</name>
    <name type="common">Aureobasidium pullulans var. melanogenum</name>
    <dbReference type="NCBI Taxonomy" id="46634"/>
    <lineage>
        <taxon>Eukaryota</taxon>
        <taxon>Fungi</taxon>
        <taxon>Dikarya</taxon>
        <taxon>Ascomycota</taxon>
        <taxon>Pezizomycotina</taxon>
        <taxon>Dothideomycetes</taxon>
        <taxon>Dothideomycetidae</taxon>
        <taxon>Dothideales</taxon>
        <taxon>Saccotheciaceae</taxon>
        <taxon>Aureobasidium</taxon>
    </lineage>
</organism>
<feature type="transmembrane region" description="Helical" evidence="2">
    <location>
        <begin position="644"/>
        <end position="663"/>
    </location>
</feature>
<reference evidence="3" key="1">
    <citation type="journal article" date="2021" name="J Fungi (Basel)">
        <title>Virulence traits and population genomics of the black yeast Aureobasidium melanogenum.</title>
        <authorList>
            <person name="Cernosa A."/>
            <person name="Sun X."/>
            <person name="Gostincar C."/>
            <person name="Fang C."/>
            <person name="Gunde-Cimerman N."/>
            <person name="Song Z."/>
        </authorList>
    </citation>
    <scope>NUCLEOTIDE SEQUENCE</scope>
    <source>
        <strain evidence="3">EXF-9298</strain>
    </source>
</reference>
<feature type="region of interest" description="Disordered" evidence="1">
    <location>
        <begin position="526"/>
        <end position="602"/>
    </location>
</feature>
<accession>A0A9P8FHK3</accession>
<feature type="compositionally biased region" description="Low complexity" evidence="1">
    <location>
        <begin position="537"/>
        <end position="550"/>
    </location>
</feature>
<feature type="region of interest" description="Disordered" evidence="1">
    <location>
        <begin position="276"/>
        <end position="328"/>
    </location>
</feature>
<protein>
    <submittedName>
        <fullName evidence="3">Uncharacterized protein</fullName>
    </submittedName>
</protein>
<feature type="region of interest" description="Disordered" evidence="1">
    <location>
        <begin position="1"/>
        <end position="67"/>
    </location>
</feature>
<sequence length="673" mass="74754">MPPKGPPRKPLLYQKPLANILPKPSSMSRAGVFSSSSDDGHDISPPTSTERNSPTQPPSEEAELSTSVAPEWAHAGVRVPTMDSYAPAPAVPALAPFVFGNWPSYLSLTSLEVGAASPIDSMFWDQRLGYDQRLAYEQVDMQAYYSMYGAVNEIQQDSSEPPLMSTPRSHQVPAASHSSEHMLSWQTGTDGYDSAYTRSCPTYTPLALEENSAYSQSHAVNSLGSAPPAMTQSEAGTWDTEPSGNMREAPASFIFTQQTPSSIAVPINHRVTGDAWRGYSGTGMPGPSNDHLPVSTPLRHSQELQQSPVKAGSEPSTSLEHERPRKRRRVTLEFRVRLVQKETTSKISPSATMAQAPNLPGRLRQILSEKDWRDPTKSGSAMERLEKLHSRFQGRGELNHDHLKASSISLDNAKRLEVDWYSPMNKIFDLEGMPYDDPTKAPESATEAQELKHLNSEWRQRQNNHIKSMILLLEAFPGLIMRQGTKVPKLGEDQGDNQVYKDYLSFPFIDDQVDTSRPDLPTLLLEQDIEPDDDFVTSDTTSEVSSSAEEPTNRIPEVDGRKRKSTDKVTNKTAPKFSKAATRPEKQLSADHSKTPASRRRNRASLKPEIIYAHFESNPEVPETTISTPRSRTIDLNASRNQKALCLLVLSLMVLVLLLRWFLKTPTPTPTFI</sequence>
<keyword evidence="4" id="KW-1185">Reference proteome</keyword>
<dbReference type="Proteomes" id="UP000729357">
    <property type="component" value="Unassembled WGS sequence"/>
</dbReference>
<keyword evidence="2" id="KW-1133">Transmembrane helix</keyword>
<evidence type="ECO:0000256" key="1">
    <source>
        <dbReference type="SAM" id="MobiDB-lite"/>
    </source>
</evidence>
<feature type="compositionally biased region" description="Polar residues" evidence="1">
    <location>
        <begin position="303"/>
        <end position="318"/>
    </location>
</feature>
<feature type="compositionally biased region" description="Acidic residues" evidence="1">
    <location>
        <begin position="527"/>
        <end position="536"/>
    </location>
</feature>
<evidence type="ECO:0000313" key="3">
    <source>
        <dbReference type="EMBL" id="KAG9971659.1"/>
    </source>
</evidence>
<name>A0A9P8FHK3_AURME</name>
<dbReference type="AlphaFoldDB" id="A0A9P8FHK3"/>
<keyword evidence="2" id="KW-0472">Membrane</keyword>
<feature type="region of interest" description="Disordered" evidence="1">
    <location>
        <begin position="219"/>
        <end position="242"/>
    </location>
</feature>